<keyword evidence="4" id="KW-1185">Reference proteome</keyword>
<gene>
    <name evidence="3" type="ORF">GCM10010993_33150</name>
</gene>
<feature type="transmembrane region" description="Helical" evidence="1">
    <location>
        <begin position="121"/>
        <end position="142"/>
    </location>
</feature>
<feature type="transmembrane region" description="Helical" evidence="1">
    <location>
        <begin position="183"/>
        <end position="206"/>
    </location>
</feature>
<dbReference type="Gene3D" id="1.20.144.10">
    <property type="entry name" value="Phosphatidic acid phosphatase type 2/haloperoxidase"/>
    <property type="match status" value="1"/>
</dbReference>
<name>A0ABQ1N296_9BACT</name>
<evidence type="ECO:0000313" key="3">
    <source>
        <dbReference type="EMBL" id="GGC52037.1"/>
    </source>
</evidence>
<dbReference type="PANTHER" id="PTHR14969:SF13">
    <property type="entry name" value="AT30094P"/>
    <property type="match status" value="1"/>
</dbReference>
<dbReference type="Proteomes" id="UP000635885">
    <property type="component" value="Unassembled WGS sequence"/>
</dbReference>
<dbReference type="RefSeq" id="WP_188444223.1">
    <property type="nucleotide sequence ID" value="NZ_BMFD01000017.1"/>
</dbReference>
<keyword evidence="1" id="KW-0472">Membrane</keyword>
<sequence length="238" mass="27475">MTFNKDIPAFTFYMLFSSIVIFVILLNYSNEGFSIYINHLHQPISDLFFKYVTHLGDGLMLLLFVPIIFFKKSAYGFILSVGALIHFIFILLGKQVFFHGAPRPMLYFNDLSLHAVEGVKIAFYNTFPSGHTATAFLIAALLAQIKARNPFYQFLLFALAFLVAVSRVYLMQHFLLDVLAGMWIGYASYLMAKAIVLKLPLAWLNFRLNQFIYTKSISVLVSLRSRIQAKNYRYRRFK</sequence>
<evidence type="ECO:0000259" key="2">
    <source>
        <dbReference type="SMART" id="SM00014"/>
    </source>
</evidence>
<dbReference type="SMART" id="SM00014">
    <property type="entry name" value="acidPPc"/>
    <property type="match status" value="1"/>
</dbReference>
<proteinExistence type="predicted"/>
<feature type="transmembrane region" description="Helical" evidence="1">
    <location>
        <begin position="154"/>
        <end position="171"/>
    </location>
</feature>
<dbReference type="Pfam" id="PF01569">
    <property type="entry name" value="PAP2"/>
    <property type="match status" value="1"/>
</dbReference>
<feature type="transmembrane region" description="Helical" evidence="1">
    <location>
        <begin position="48"/>
        <end position="70"/>
    </location>
</feature>
<comment type="caution">
    <text evidence="3">The sequence shown here is derived from an EMBL/GenBank/DDBJ whole genome shotgun (WGS) entry which is preliminary data.</text>
</comment>
<protein>
    <recommendedName>
        <fullName evidence="2">Phosphatidic acid phosphatase type 2/haloperoxidase domain-containing protein</fullName>
    </recommendedName>
</protein>
<dbReference type="SUPFAM" id="SSF48317">
    <property type="entry name" value="Acid phosphatase/Vanadium-dependent haloperoxidase"/>
    <property type="match status" value="1"/>
</dbReference>
<feature type="transmembrane region" description="Helical" evidence="1">
    <location>
        <begin position="7"/>
        <end position="28"/>
    </location>
</feature>
<evidence type="ECO:0000313" key="4">
    <source>
        <dbReference type="Proteomes" id="UP000635885"/>
    </source>
</evidence>
<dbReference type="InterPro" id="IPR000326">
    <property type="entry name" value="PAP2/HPO"/>
</dbReference>
<evidence type="ECO:0000256" key="1">
    <source>
        <dbReference type="SAM" id="Phobius"/>
    </source>
</evidence>
<dbReference type="PANTHER" id="PTHR14969">
    <property type="entry name" value="SPHINGOSINE-1-PHOSPHATE PHOSPHOHYDROLASE"/>
    <property type="match status" value="1"/>
</dbReference>
<keyword evidence="1" id="KW-1133">Transmembrane helix</keyword>
<dbReference type="EMBL" id="BMFD01000017">
    <property type="protein sequence ID" value="GGC52037.1"/>
    <property type="molecule type" value="Genomic_DNA"/>
</dbReference>
<reference evidence="4" key="1">
    <citation type="journal article" date="2019" name="Int. J. Syst. Evol. Microbiol.">
        <title>The Global Catalogue of Microorganisms (GCM) 10K type strain sequencing project: providing services to taxonomists for standard genome sequencing and annotation.</title>
        <authorList>
            <consortium name="The Broad Institute Genomics Platform"/>
            <consortium name="The Broad Institute Genome Sequencing Center for Infectious Disease"/>
            <person name="Wu L."/>
            <person name="Ma J."/>
        </authorList>
    </citation>
    <scope>NUCLEOTIDE SEQUENCE [LARGE SCALE GENOMIC DNA]</scope>
    <source>
        <strain evidence="4">CGMCC 1.12479</strain>
    </source>
</reference>
<feature type="transmembrane region" description="Helical" evidence="1">
    <location>
        <begin position="77"/>
        <end position="101"/>
    </location>
</feature>
<organism evidence="3 4">
    <name type="scientific">Belliella aquatica</name>
    <dbReference type="NCBI Taxonomy" id="1323734"/>
    <lineage>
        <taxon>Bacteria</taxon>
        <taxon>Pseudomonadati</taxon>
        <taxon>Bacteroidota</taxon>
        <taxon>Cytophagia</taxon>
        <taxon>Cytophagales</taxon>
        <taxon>Cyclobacteriaceae</taxon>
        <taxon>Belliella</taxon>
    </lineage>
</organism>
<keyword evidence="1" id="KW-0812">Transmembrane</keyword>
<accession>A0ABQ1N296</accession>
<dbReference type="InterPro" id="IPR036938">
    <property type="entry name" value="PAP2/HPO_sf"/>
</dbReference>
<feature type="domain" description="Phosphatidic acid phosphatase type 2/haloperoxidase" evidence="2">
    <location>
        <begin position="78"/>
        <end position="193"/>
    </location>
</feature>